<keyword evidence="3" id="KW-1185">Reference proteome</keyword>
<feature type="region of interest" description="Disordered" evidence="1">
    <location>
        <begin position="112"/>
        <end position="133"/>
    </location>
</feature>
<evidence type="ECO:0000256" key="1">
    <source>
        <dbReference type="SAM" id="MobiDB-lite"/>
    </source>
</evidence>
<protein>
    <submittedName>
        <fullName evidence="2">Uncharacterized protein</fullName>
    </submittedName>
</protein>
<name>A0A844W4C2_9RHOB</name>
<evidence type="ECO:0000313" key="2">
    <source>
        <dbReference type="EMBL" id="MWB79076.1"/>
    </source>
</evidence>
<reference evidence="2 3" key="1">
    <citation type="submission" date="2019-11" db="EMBL/GenBank/DDBJ databases">
        <title>Pseudooceanicola pacifica sp. nov., isolated from deep-sea sediment of the Pacific Ocean.</title>
        <authorList>
            <person name="Lyu L."/>
        </authorList>
    </citation>
    <scope>NUCLEOTIDE SEQUENCE [LARGE SCALE GENOMIC DNA]</scope>
    <source>
        <strain evidence="2 3">216_PA32_1</strain>
    </source>
</reference>
<evidence type="ECO:0000313" key="3">
    <source>
        <dbReference type="Proteomes" id="UP000443843"/>
    </source>
</evidence>
<proteinExistence type="predicted"/>
<dbReference type="Proteomes" id="UP000443843">
    <property type="component" value="Unassembled WGS sequence"/>
</dbReference>
<comment type="caution">
    <text evidence="2">The sequence shown here is derived from an EMBL/GenBank/DDBJ whole genome shotgun (WGS) entry which is preliminary data.</text>
</comment>
<organism evidence="2 3">
    <name type="scientific">Pseudooceanicola pacificus</name>
    <dbReference type="NCBI Taxonomy" id="2676438"/>
    <lineage>
        <taxon>Bacteria</taxon>
        <taxon>Pseudomonadati</taxon>
        <taxon>Pseudomonadota</taxon>
        <taxon>Alphaproteobacteria</taxon>
        <taxon>Rhodobacterales</taxon>
        <taxon>Paracoccaceae</taxon>
        <taxon>Pseudooceanicola</taxon>
    </lineage>
</organism>
<sequence length="133" mass="14473">MSIRFWMDGPEGRDEVWNGFARCFGATAGRAEMRSFESLLTSLCTFARRPLVRHGLGCTCIGSDEAILTTLAREAICGDLAEATMIASLLVPVRHAEPVALLAAQVGPAMQRMARRGPTAQRSQPGPQDRTFH</sequence>
<dbReference type="AlphaFoldDB" id="A0A844W4C2"/>
<accession>A0A844W4C2</accession>
<dbReference type="EMBL" id="WNXQ01000008">
    <property type="protein sequence ID" value="MWB79076.1"/>
    <property type="molecule type" value="Genomic_DNA"/>
</dbReference>
<gene>
    <name evidence="2" type="ORF">GLS40_13635</name>
</gene>
<dbReference type="RefSeq" id="WP_160383287.1">
    <property type="nucleotide sequence ID" value="NZ_WNXQ01000008.1"/>
</dbReference>